<name>A0A6M7UEZ6_9HYPH</name>
<proteinExistence type="predicted"/>
<dbReference type="AlphaFoldDB" id="A0A6M7UEZ6"/>
<evidence type="ECO:0000313" key="2">
    <source>
        <dbReference type="Proteomes" id="UP000503339"/>
    </source>
</evidence>
<keyword evidence="2" id="KW-1185">Reference proteome</keyword>
<reference evidence="1 2" key="1">
    <citation type="submission" date="2018-10" db="EMBL/GenBank/DDBJ databases">
        <authorList>
            <person name="Perry B.J."/>
            <person name="Sullivan J.T."/>
            <person name="Murphy R.J.T."/>
            <person name="Ramsay J.P."/>
            <person name="Ronson C.W."/>
        </authorList>
    </citation>
    <scope>NUCLEOTIDE SEQUENCE [LARGE SCALE GENOMIC DNA]</scope>
    <source>
        <strain evidence="1 2">NZP2014</strain>
    </source>
</reference>
<organism evidence="1 2">
    <name type="scientific">Mesorhizobium erdmanii</name>
    <dbReference type="NCBI Taxonomy" id="1777866"/>
    <lineage>
        <taxon>Bacteria</taxon>
        <taxon>Pseudomonadati</taxon>
        <taxon>Pseudomonadota</taxon>
        <taxon>Alphaproteobacteria</taxon>
        <taxon>Hyphomicrobiales</taxon>
        <taxon>Phyllobacteriaceae</taxon>
        <taxon>Mesorhizobium</taxon>
    </lineage>
</organism>
<dbReference type="EMBL" id="CP033361">
    <property type="protein sequence ID" value="QKC75326.1"/>
    <property type="molecule type" value="Genomic_DNA"/>
</dbReference>
<accession>A0A6M7UEZ6</accession>
<dbReference type="Proteomes" id="UP000503339">
    <property type="component" value="Chromosome"/>
</dbReference>
<sequence>MSTLRSGSRIPPFSARPDLNLDTSRRWRRCLQDEQRLNGAMQHLHHCYAKSAVQVPIDDHYLCSIETNTPSGGLP</sequence>
<gene>
    <name evidence="1" type="ORF">EB233_07050</name>
</gene>
<evidence type="ECO:0000313" key="1">
    <source>
        <dbReference type="EMBL" id="QKC75326.1"/>
    </source>
</evidence>
<dbReference type="KEGG" id="merd:EB233_07050"/>
<protein>
    <submittedName>
        <fullName evidence="1">Uncharacterized protein</fullName>
    </submittedName>
</protein>